<evidence type="ECO:0000313" key="2">
    <source>
        <dbReference type="Proteomes" id="UP000286415"/>
    </source>
</evidence>
<dbReference type="Pfam" id="PF00153">
    <property type="entry name" value="Mito_carr"/>
    <property type="match status" value="3"/>
</dbReference>
<dbReference type="GO" id="GO:0005743">
    <property type="term" value="C:mitochondrial inner membrane"/>
    <property type="evidence" value="ECO:0007669"/>
    <property type="project" value="UniProtKB-SubCell"/>
</dbReference>
<dbReference type="GO" id="GO:0005509">
    <property type="term" value="F:calcium ion binding"/>
    <property type="evidence" value="ECO:0007669"/>
    <property type="project" value="InterPro"/>
</dbReference>
<dbReference type="Pfam" id="PF13202">
    <property type="entry name" value="EF-hand_5"/>
    <property type="match status" value="1"/>
</dbReference>
<dbReference type="InterPro" id="IPR002048">
    <property type="entry name" value="EF_hand_dom"/>
</dbReference>
<dbReference type="SUPFAM" id="SSF47473">
    <property type="entry name" value="EF-hand"/>
    <property type="match status" value="1"/>
</dbReference>
<dbReference type="InterPro" id="IPR018108">
    <property type="entry name" value="MCP_transmembrane"/>
</dbReference>
<protein>
    <submittedName>
        <fullName evidence="1">Calcium-binding mitochondrial carrier protein SCaMC-1</fullName>
    </submittedName>
</protein>
<dbReference type="Pfam" id="PF13499">
    <property type="entry name" value="EF-hand_7"/>
    <property type="match status" value="1"/>
</dbReference>
<comment type="caution">
    <text evidence="1">The sequence shown here is derived from an EMBL/GenBank/DDBJ whole genome shotgun (WGS) entry which is preliminary data.</text>
</comment>
<dbReference type="InterPro" id="IPR002067">
    <property type="entry name" value="MCP"/>
</dbReference>
<gene>
    <name evidence="1" type="ORF">CSKR_108304</name>
</gene>
<dbReference type="SUPFAM" id="SSF103506">
    <property type="entry name" value="Mitochondrial carrier"/>
    <property type="match status" value="1"/>
</dbReference>
<dbReference type="PROSITE" id="PS50222">
    <property type="entry name" value="EF_HAND_2"/>
    <property type="match status" value="3"/>
</dbReference>
<dbReference type="OrthoDB" id="270584at2759"/>
<dbReference type="SMART" id="SM00054">
    <property type="entry name" value="EFh"/>
    <property type="match status" value="3"/>
</dbReference>
<dbReference type="GO" id="GO:0055085">
    <property type="term" value="P:transmembrane transport"/>
    <property type="evidence" value="ECO:0007669"/>
    <property type="project" value="InterPro"/>
</dbReference>
<reference evidence="1 2" key="1">
    <citation type="journal article" date="2018" name="Biotechnol. Adv.">
        <title>Improved genomic resources and new bioinformatic workflow for the carcinogenic parasite Clonorchis sinensis: Biotechnological implications.</title>
        <authorList>
            <person name="Wang D."/>
            <person name="Korhonen P.K."/>
            <person name="Gasser R.B."/>
            <person name="Young N.D."/>
        </authorList>
    </citation>
    <scope>NUCLEOTIDE SEQUENCE [LARGE SCALE GENOMIC DNA]</scope>
    <source>
        <strain evidence="1">Cs-k2</strain>
    </source>
</reference>
<sequence length="475" mass="52568">MSDLSDADRERISALFKDLDIDKDGRVSVAELARVIQGRSEQAAHKIETAKSIIKKGTGEDSDRTNLTFNEFIAYIRDTETQLKLAFKQLDKNQDNLVDATEVQAAMKELGVNLSTADAEKLLRRMDKDGSLSIDFDEWRDFLLFSGTSKIDEIFRYWKRASAIDIGEDMLVPDDFTEEEKKSGDAWKTLVAGGIAGCVSRTATAPLDRIKLTWQALGGKAAEGGLMGTLRKMLREGGVGSLWRGNGVNCLKIAPESAIKFQAYEIYKKWLGEIYGDPKNGPISMETKFFSGALAGATSQTIIYPMEVLKTRMCLRKSGQYSSIFDCARKLYHENGWRIFYRGYVPNILGILPYAGIELALFETFKQTYARWTSKDGKEPSGPPSVYVSVAAGGLSSVCGQLGTYPLALVRTKLQAQTAGSERIGFVKLFGNIVKHEGFTGLFRGLGPNMLKVIPAVSVSYACYDQLRELLHISK</sequence>
<dbReference type="InterPro" id="IPR023395">
    <property type="entry name" value="MCP_dom_sf"/>
</dbReference>
<proteinExistence type="predicted"/>
<dbReference type="Proteomes" id="UP000286415">
    <property type="component" value="Unassembled WGS sequence"/>
</dbReference>
<organism evidence="1 2">
    <name type="scientific">Clonorchis sinensis</name>
    <name type="common">Chinese liver fluke</name>
    <dbReference type="NCBI Taxonomy" id="79923"/>
    <lineage>
        <taxon>Eukaryota</taxon>
        <taxon>Metazoa</taxon>
        <taxon>Spiralia</taxon>
        <taxon>Lophotrochozoa</taxon>
        <taxon>Platyhelminthes</taxon>
        <taxon>Trematoda</taxon>
        <taxon>Digenea</taxon>
        <taxon>Opisthorchiida</taxon>
        <taxon>Opisthorchiata</taxon>
        <taxon>Opisthorchiidae</taxon>
        <taxon>Clonorchis</taxon>
    </lineage>
</organism>
<dbReference type="PROSITE" id="PS50920">
    <property type="entry name" value="SOLCAR"/>
    <property type="match status" value="3"/>
</dbReference>
<dbReference type="Gene3D" id="1.50.40.10">
    <property type="entry name" value="Mitochondrial carrier domain"/>
    <property type="match status" value="1"/>
</dbReference>
<keyword evidence="2" id="KW-1185">Reference proteome</keyword>
<name>A0A8T1MCS5_CLOSI</name>
<dbReference type="PRINTS" id="PR00926">
    <property type="entry name" value="MITOCARRIER"/>
</dbReference>
<dbReference type="PROSITE" id="PS00018">
    <property type="entry name" value="EF_HAND_1"/>
    <property type="match status" value="2"/>
</dbReference>
<dbReference type="Gene3D" id="1.10.238.10">
    <property type="entry name" value="EF-hand"/>
    <property type="match status" value="2"/>
</dbReference>
<dbReference type="InterPro" id="IPR011992">
    <property type="entry name" value="EF-hand-dom_pair"/>
</dbReference>
<dbReference type="EMBL" id="NIRI02000056">
    <property type="protein sequence ID" value="KAG5446646.1"/>
    <property type="molecule type" value="Genomic_DNA"/>
</dbReference>
<dbReference type="InterPro" id="IPR018247">
    <property type="entry name" value="EF_Hand_1_Ca_BS"/>
</dbReference>
<evidence type="ECO:0000313" key="1">
    <source>
        <dbReference type="EMBL" id="KAG5446646.1"/>
    </source>
</evidence>
<dbReference type="PANTHER" id="PTHR24089">
    <property type="entry name" value="SOLUTE CARRIER FAMILY 25"/>
    <property type="match status" value="1"/>
</dbReference>
<accession>A0A8T1MCS5</accession>
<reference evidence="1 2" key="2">
    <citation type="journal article" date="2021" name="Genomics">
        <title>High-quality reference genome for Clonorchis sinensis.</title>
        <authorList>
            <person name="Young N.D."/>
            <person name="Stroehlein A.J."/>
            <person name="Kinkar L."/>
            <person name="Wang T."/>
            <person name="Sohn W.M."/>
            <person name="Chang B.C.H."/>
            <person name="Kaur P."/>
            <person name="Weisz D."/>
            <person name="Dudchenko O."/>
            <person name="Aiden E.L."/>
            <person name="Korhonen P.K."/>
            <person name="Gasser R.B."/>
        </authorList>
    </citation>
    <scope>NUCLEOTIDE SEQUENCE [LARGE SCALE GENOMIC DNA]</scope>
    <source>
        <strain evidence="1">Cs-k2</strain>
    </source>
</reference>